<evidence type="ECO:0000256" key="3">
    <source>
        <dbReference type="ARBA" id="ARBA00004799"/>
    </source>
</evidence>
<dbReference type="RefSeq" id="WP_188447173.1">
    <property type="nucleotide sequence ID" value="NZ_BMFO01000001.1"/>
</dbReference>
<dbReference type="EMBL" id="BMFO01000001">
    <property type="protein sequence ID" value="GGF85085.1"/>
    <property type="molecule type" value="Genomic_DNA"/>
</dbReference>
<keyword evidence="27" id="KW-1185">Reference proteome</keyword>
<evidence type="ECO:0000259" key="25">
    <source>
        <dbReference type="Pfam" id="PF08245"/>
    </source>
</evidence>
<organism evidence="26 27">
    <name type="scientific">Arenimonas maotaiensis</name>
    <dbReference type="NCBI Taxonomy" id="1446479"/>
    <lineage>
        <taxon>Bacteria</taxon>
        <taxon>Pseudomonadati</taxon>
        <taxon>Pseudomonadota</taxon>
        <taxon>Gammaproteobacteria</taxon>
        <taxon>Lysobacterales</taxon>
        <taxon>Lysobacteraceae</taxon>
        <taxon>Arenimonas</taxon>
    </lineage>
</organism>
<gene>
    <name evidence="26" type="primary">folC</name>
    <name evidence="26" type="ORF">GCM10010960_03840</name>
</gene>
<evidence type="ECO:0000256" key="15">
    <source>
        <dbReference type="ARBA" id="ARBA00022909"/>
    </source>
</evidence>
<dbReference type="NCBIfam" id="NF008101">
    <property type="entry name" value="PRK10846.1"/>
    <property type="match status" value="1"/>
</dbReference>
<evidence type="ECO:0000256" key="6">
    <source>
        <dbReference type="ARBA" id="ARBA00011245"/>
    </source>
</evidence>
<dbReference type="GO" id="GO:0005737">
    <property type="term" value="C:cytoplasm"/>
    <property type="evidence" value="ECO:0007669"/>
    <property type="project" value="TreeGrafter"/>
</dbReference>
<keyword evidence="13 23" id="KW-0067">ATP-binding</keyword>
<dbReference type="Pfam" id="PF02875">
    <property type="entry name" value="Mur_ligase_C"/>
    <property type="match status" value="1"/>
</dbReference>
<dbReference type="GO" id="GO:0008841">
    <property type="term" value="F:dihydrofolate synthase activity"/>
    <property type="evidence" value="ECO:0007669"/>
    <property type="project" value="UniProtKB-EC"/>
</dbReference>
<dbReference type="InterPro" id="IPR001645">
    <property type="entry name" value="Folylpolyglutamate_synth"/>
</dbReference>
<evidence type="ECO:0000256" key="23">
    <source>
        <dbReference type="PIRNR" id="PIRNR001563"/>
    </source>
</evidence>
<dbReference type="PANTHER" id="PTHR11136">
    <property type="entry name" value="FOLYLPOLYGLUTAMATE SYNTHASE-RELATED"/>
    <property type="match status" value="1"/>
</dbReference>
<evidence type="ECO:0000256" key="7">
    <source>
        <dbReference type="ARBA" id="ARBA00013023"/>
    </source>
</evidence>
<reference evidence="26" key="1">
    <citation type="journal article" date="2014" name="Int. J. Syst. Evol. Microbiol.">
        <title>Complete genome sequence of Corynebacterium casei LMG S-19264T (=DSM 44701T), isolated from a smear-ripened cheese.</title>
        <authorList>
            <consortium name="US DOE Joint Genome Institute (JGI-PGF)"/>
            <person name="Walter F."/>
            <person name="Albersmeier A."/>
            <person name="Kalinowski J."/>
            <person name="Ruckert C."/>
        </authorList>
    </citation>
    <scope>NUCLEOTIDE SEQUENCE</scope>
    <source>
        <strain evidence="26">CGMCC 1.12726</strain>
    </source>
</reference>
<keyword evidence="15" id="KW-0289">Folate biosynthesis</keyword>
<comment type="subunit">
    <text evidence="6">Monomer.</text>
</comment>
<reference evidence="26" key="2">
    <citation type="submission" date="2020-09" db="EMBL/GenBank/DDBJ databases">
        <authorList>
            <person name="Sun Q."/>
            <person name="Zhou Y."/>
        </authorList>
    </citation>
    <scope>NUCLEOTIDE SEQUENCE</scope>
    <source>
        <strain evidence="26">CGMCC 1.12726</strain>
    </source>
</reference>
<comment type="caution">
    <text evidence="26">The sequence shown here is derived from an EMBL/GenBank/DDBJ whole genome shotgun (WGS) entry which is preliminary data.</text>
</comment>
<feature type="domain" description="Mur ligase C-terminal" evidence="24">
    <location>
        <begin position="284"/>
        <end position="405"/>
    </location>
</feature>
<dbReference type="EC" id="6.3.2.17" evidence="8"/>
<evidence type="ECO:0000256" key="13">
    <source>
        <dbReference type="ARBA" id="ARBA00022840"/>
    </source>
</evidence>
<evidence type="ECO:0000256" key="16">
    <source>
        <dbReference type="ARBA" id="ARBA00030048"/>
    </source>
</evidence>
<comment type="function">
    <text evidence="2">Functions in two distinct reactions of the de novo folate biosynthetic pathway. Catalyzes the addition of a glutamate residue to dihydropteroate (7,8-dihydropteroate or H2Pte) to form dihydrofolate (7,8-dihydrofolate monoglutamate or H2Pte-Glu). Also catalyzes successive additions of L-glutamate to tetrahydrofolate or 10-formyltetrahydrofolate or 5,10-methylenetetrahydrofolate, leading to folylpolyglutamate derivatives.</text>
</comment>
<dbReference type="Gene3D" id="3.40.1190.10">
    <property type="entry name" value="Mur-like, catalytic domain"/>
    <property type="match status" value="1"/>
</dbReference>
<keyword evidence="14" id="KW-0460">Magnesium</keyword>
<dbReference type="InterPro" id="IPR013221">
    <property type="entry name" value="Mur_ligase_cen"/>
</dbReference>
<evidence type="ECO:0000256" key="19">
    <source>
        <dbReference type="ARBA" id="ARBA00047493"/>
    </source>
</evidence>
<dbReference type="Pfam" id="PF08245">
    <property type="entry name" value="Mur_ligase_M"/>
    <property type="match status" value="1"/>
</dbReference>
<comment type="catalytic activity">
    <reaction evidence="21">
        <text>(6R)-5,10-methylenetetrahydrofolyl-(gamma-L-Glu)(n) + L-glutamate + ATP = (6R)-5,10-methylenetetrahydrofolyl-(gamma-L-Glu)(n+1) + ADP + phosphate + H(+)</text>
        <dbReference type="Rhea" id="RHEA:51912"/>
        <dbReference type="Rhea" id="RHEA-COMP:13257"/>
        <dbReference type="Rhea" id="RHEA-COMP:13258"/>
        <dbReference type="ChEBI" id="CHEBI:15378"/>
        <dbReference type="ChEBI" id="CHEBI:29985"/>
        <dbReference type="ChEBI" id="CHEBI:30616"/>
        <dbReference type="ChEBI" id="CHEBI:43474"/>
        <dbReference type="ChEBI" id="CHEBI:136572"/>
        <dbReference type="ChEBI" id="CHEBI:456216"/>
        <dbReference type="EC" id="6.3.2.17"/>
    </reaction>
</comment>
<evidence type="ECO:0000259" key="24">
    <source>
        <dbReference type="Pfam" id="PF02875"/>
    </source>
</evidence>
<evidence type="ECO:0000256" key="8">
    <source>
        <dbReference type="ARBA" id="ARBA00013025"/>
    </source>
</evidence>
<evidence type="ECO:0000256" key="9">
    <source>
        <dbReference type="ARBA" id="ARBA00019357"/>
    </source>
</evidence>
<evidence type="ECO:0000256" key="17">
    <source>
        <dbReference type="ARBA" id="ARBA00030592"/>
    </source>
</evidence>
<dbReference type="PIRSF" id="PIRSF001563">
    <property type="entry name" value="Folylpolyglu_synth"/>
    <property type="match status" value="1"/>
</dbReference>
<evidence type="ECO:0000256" key="12">
    <source>
        <dbReference type="ARBA" id="ARBA00022741"/>
    </source>
</evidence>
<comment type="pathway">
    <text evidence="4">Cofactor biosynthesis; tetrahydrofolylpolyglutamate biosynthesis.</text>
</comment>
<evidence type="ECO:0000256" key="18">
    <source>
        <dbReference type="ARBA" id="ARBA00032510"/>
    </source>
</evidence>
<evidence type="ECO:0000256" key="11">
    <source>
        <dbReference type="ARBA" id="ARBA00022723"/>
    </source>
</evidence>
<feature type="domain" description="Mur ligase central" evidence="25">
    <location>
        <begin position="47"/>
        <end position="198"/>
    </location>
</feature>
<dbReference type="GO" id="GO:0005524">
    <property type="term" value="F:ATP binding"/>
    <property type="evidence" value="ECO:0007669"/>
    <property type="project" value="UniProtKB-KW"/>
</dbReference>
<comment type="cofactor">
    <cofactor evidence="1">
        <name>Mg(2+)</name>
        <dbReference type="ChEBI" id="CHEBI:18420"/>
    </cofactor>
</comment>
<evidence type="ECO:0000313" key="26">
    <source>
        <dbReference type="EMBL" id="GGF85085.1"/>
    </source>
</evidence>
<keyword evidence="10 23" id="KW-0436">Ligase</keyword>
<protein>
    <recommendedName>
        <fullName evidence="9">Dihydrofolate synthase/folylpolyglutamate synthase</fullName>
        <ecNumber evidence="7">6.3.2.12</ecNumber>
        <ecNumber evidence="8">6.3.2.17</ecNumber>
    </recommendedName>
    <alternativeName>
        <fullName evidence="18">Folylpoly-gamma-glutamate synthetase-dihydrofolate synthetase</fullName>
    </alternativeName>
    <alternativeName>
        <fullName evidence="16">Folylpolyglutamate synthetase</fullName>
    </alternativeName>
    <alternativeName>
        <fullName evidence="17">Tetrahydrofolylpolyglutamate synthase</fullName>
    </alternativeName>
</protein>
<keyword evidence="11" id="KW-0479">Metal-binding</keyword>
<evidence type="ECO:0000256" key="10">
    <source>
        <dbReference type="ARBA" id="ARBA00022598"/>
    </source>
</evidence>
<evidence type="ECO:0000256" key="1">
    <source>
        <dbReference type="ARBA" id="ARBA00001946"/>
    </source>
</evidence>
<dbReference type="PANTHER" id="PTHR11136:SF0">
    <property type="entry name" value="DIHYDROFOLATE SYNTHETASE-RELATED"/>
    <property type="match status" value="1"/>
</dbReference>
<dbReference type="NCBIfam" id="TIGR01499">
    <property type="entry name" value="folC"/>
    <property type="match status" value="1"/>
</dbReference>
<dbReference type="GO" id="GO:0004326">
    <property type="term" value="F:tetrahydrofolylpolyglutamate synthase activity"/>
    <property type="evidence" value="ECO:0007669"/>
    <property type="project" value="UniProtKB-EC"/>
</dbReference>
<keyword evidence="12 23" id="KW-0547">Nucleotide-binding</keyword>
<dbReference type="AlphaFoldDB" id="A0A917CDX1"/>
<evidence type="ECO:0000256" key="20">
    <source>
        <dbReference type="ARBA" id="ARBA00047808"/>
    </source>
</evidence>
<dbReference type="GO" id="GO:0046656">
    <property type="term" value="P:folic acid biosynthetic process"/>
    <property type="evidence" value="ECO:0007669"/>
    <property type="project" value="UniProtKB-KW"/>
</dbReference>
<dbReference type="InterPro" id="IPR004101">
    <property type="entry name" value="Mur_ligase_C"/>
</dbReference>
<dbReference type="Proteomes" id="UP000632858">
    <property type="component" value="Unassembled WGS sequence"/>
</dbReference>
<name>A0A917CDX1_9GAMM</name>
<proteinExistence type="inferred from homology"/>
<evidence type="ECO:0000256" key="14">
    <source>
        <dbReference type="ARBA" id="ARBA00022842"/>
    </source>
</evidence>
<comment type="catalytic activity">
    <reaction evidence="22">
        <text>7,8-dihydropteroate + L-glutamate + ATP = 7,8-dihydrofolate + ADP + phosphate + H(+)</text>
        <dbReference type="Rhea" id="RHEA:23584"/>
        <dbReference type="ChEBI" id="CHEBI:15378"/>
        <dbReference type="ChEBI" id="CHEBI:17839"/>
        <dbReference type="ChEBI" id="CHEBI:29985"/>
        <dbReference type="ChEBI" id="CHEBI:30616"/>
        <dbReference type="ChEBI" id="CHEBI:43474"/>
        <dbReference type="ChEBI" id="CHEBI:57451"/>
        <dbReference type="ChEBI" id="CHEBI:456216"/>
        <dbReference type="EC" id="6.3.2.12"/>
    </reaction>
</comment>
<dbReference type="Gene3D" id="3.90.190.20">
    <property type="entry name" value="Mur ligase, C-terminal domain"/>
    <property type="match status" value="1"/>
</dbReference>
<dbReference type="SUPFAM" id="SSF53244">
    <property type="entry name" value="MurD-like peptide ligases, peptide-binding domain"/>
    <property type="match status" value="1"/>
</dbReference>
<comment type="catalytic activity">
    <reaction evidence="20">
        <text>10-formyltetrahydrofolyl-(gamma-L-Glu)(n) + L-glutamate + ATP = 10-formyltetrahydrofolyl-(gamma-L-Glu)(n+1) + ADP + phosphate + H(+)</text>
        <dbReference type="Rhea" id="RHEA:51904"/>
        <dbReference type="Rhea" id="RHEA-COMP:13088"/>
        <dbReference type="Rhea" id="RHEA-COMP:14300"/>
        <dbReference type="ChEBI" id="CHEBI:15378"/>
        <dbReference type="ChEBI" id="CHEBI:29985"/>
        <dbReference type="ChEBI" id="CHEBI:30616"/>
        <dbReference type="ChEBI" id="CHEBI:43474"/>
        <dbReference type="ChEBI" id="CHEBI:134413"/>
        <dbReference type="ChEBI" id="CHEBI:456216"/>
        <dbReference type="EC" id="6.3.2.17"/>
    </reaction>
</comment>
<comment type="pathway">
    <text evidence="3">Cofactor biosynthesis; tetrahydrofolate biosynthesis; 7,8-dihydrofolate from 2-amino-4-hydroxy-6-hydroxymethyl-7,8-dihydropteridine diphosphate and 4-aminobenzoate: step 2/2.</text>
</comment>
<evidence type="ECO:0000313" key="27">
    <source>
        <dbReference type="Proteomes" id="UP000632858"/>
    </source>
</evidence>
<evidence type="ECO:0000256" key="21">
    <source>
        <dbReference type="ARBA" id="ARBA00049035"/>
    </source>
</evidence>
<dbReference type="FunFam" id="3.40.1190.10:FF:000004">
    <property type="entry name" value="Dihydrofolate synthase/folylpolyglutamate synthase"/>
    <property type="match status" value="1"/>
</dbReference>
<dbReference type="EC" id="6.3.2.12" evidence="7"/>
<comment type="similarity">
    <text evidence="5 23">Belongs to the folylpolyglutamate synthase family.</text>
</comment>
<comment type="catalytic activity">
    <reaction evidence="19">
        <text>(6S)-5,6,7,8-tetrahydrofolyl-(gamma-L-Glu)(n) + L-glutamate + ATP = (6S)-5,6,7,8-tetrahydrofolyl-(gamma-L-Glu)(n+1) + ADP + phosphate + H(+)</text>
        <dbReference type="Rhea" id="RHEA:10580"/>
        <dbReference type="Rhea" id="RHEA-COMP:14738"/>
        <dbReference type="Rhea" id="RHEA-COMP:14740"/>
        <dbReference type="ChEBI" id="CHEBI:15378"/>
        <dbReference type="ChEBI" id="CHEBI:29985"/>
        <dbReference type="ChEBI" id="CHEBI:30616"/>
        <dbReference type="ChEBI" id="CHEBI:43474"/>
        <dbReference type="ChEBI" id="CHEBI:141005"/>
        <dbReference type="ChEBI" id="CHEBI:456216"/>
        <dbReference type="EC" id="6.3.2.17"/>
    </reaction>
</comment>
<evidence type="ECO:0000256" key="22">
    <source>
        <dbReference type="ARBA" id="ARBA00049161"/>
    </source>
</evidence>
<dbReference type="SUPFAM" id="SSF53623">
    <property type="entry name" value="MurD-like peptide ligases, catalytic domain"/>
    <property type="match status" value="1"/>
</dbReference>
<evidence type="ECO:0000256" key="2">
    <source>
        <dbReference type="ARBA" id="ARBA00002714"/>
    </source>
</evidence>
<evidence type="ECO:0000256" key="4">
    <source>
        <dbReference type="ARBA" id="ARBA00005150"/>
    </source>
</evidence>
<dbReference type="GO" id="GO:0046872">
    <property type="term" value="F:metal ion binding"/>
    <property type="evidence" value="ECO:0007669"/>
    <property type="project" value="UniProtKB-KW"/>
</dbReference>
<accession>A0A917CDX1</accession>
<dbReference type="InterPro" id="IPR036565">
    <property type="entry name" value="Mur-like_cat_sf"/>
</dbReference>
<sequence>MNERTLEQWLEYQLHTHPQGIAMGLERVREVARRMDLLHLPCPVITVAGTNGKGSTVAFIEAIATASGYKVGAFTSPHFLRYNERIRIGGAEVSDADLVRAFEAIELARADIPLTYFEFGTLAALVLFAEAGLDLAVLEVGLGGRLDAVNILDADVAVVTTVDLDHQAYLGEDREAIGLEKAGILRPGKPCVLGEKDPPSSVLRYAYENGVYCVRGFSDYLIDRFDDHWVWREPGFSLELPYPGLKAPVQLQNAACAIAALRASPLDIADASWAAGVAAATITGRLQRWRESPEVVLDVAHNPQSVAQLAQWLAAHPKPTVAVFSALKDKDIAGMLAAMAPHIAHWHVGCLAEPADRVPDAVDWMAALSASLPETAFSLHASVPAAYAAALAENHGERILVFGSFHTLEAVMRLPR</sequence>
<evidence type="ECO:0000256" key="5">
    <source>
        <dbReference type="ARBA" id="ARBA00008276"/>
    </source>
</evidence>
<dbReference type="InterPro" id="IPR036615">
    <property type="entry name" value="Mur_ligase_C_dom_sf"/>
</dbReference>